<evidence type="ECO:0000313" key="1">
    <source>
        <dbReference type="EMBL" id="EFC46567.1"/>
    </source>
</evidence>
<name>D2V9C2_NAEGR</name>
<dbReference type="Proteomes" id="UP000006671">
    <property type="component" value="Unassembled WGS sequence"/>
</dbReference>
<dbReference type="VEuPathDB" id="AmoebaDB:NAEGRDRAFT_65389"/>
<dbReference type="SUPFAM" id="SSF52047">
    <property type="entry name" value="RNI-like"/>
    <property type="match status" value="1"/>
</dbReference>
<organism evidence="2">
    <name type="scientific">Naegleria gruberi</name>
    <name type="common">Amoeba</name>
    <dbReference type="NCBI Taxonomy" id="5762"/>
    <lineage>
        <taxon>Eukaryota</taxon>
        <taxon>Discoba</taxon>
        <taxon>Heterolobosea</taxon>
        <taxon>Tetramitia</taxon>
        <taxon>Eutetramitia</taxon>
        <taxon>Vahlkampfiidae</taxon>
        <taxon>Naegleria</taxon>
    </lineage>
</organism>
<protein>
    <submittedName>
        <fullName evidence="1">Predicted protein</fullName>
    </submittedName>
</protein>
<evidence type="ECO:0000313" key="2">
    <source>
        <dbReference type="Proteomes" id="UP000006671"/>
    </source>
</evidence>
<proteinExistence type="predicted"/>
<gene>
    <name evidence="1" type="ORF">NAEGRDRAFT_65389</name>
</gene>
<keyword evidence="2" id="KW-1185">Reference proteome</keyword>
<dbReference type="RefSeq" id="XP_002679311.1">
    <property type="nucleotide sequence ID" value="XM_002679265.1"/>
</dbReference>
<dbReference type="KEGG" id="ngr:NAEGRDRAFT_65389"/>
<dbReference type="AlphaFoldDB" id="D2V9C2"/>
<reference evidence="1 2" key="1">
    <citation type="journal article" date="2010" name="Cell">
        <title>The genome of Naegleria gruberi illuminates early eukaryotic versatility.</title>
        <authorList>
            <person name="Fritz-Laylin L.K."/>
            <person name="Prochnik S.E."/>
            <person name="Ginger M.L."/>
            <person name="Dacks J.B."/>
            <person name="Carpenter M.L."/>
            <person name="Field M.C."/>
            <person name="Kuo A."/>
            <person name="Paredez A."/>
            <person name="Chapman J."/>
            <person name="Pham J."/>
            <person name="Shu S."/>
            <person name="Neupane R."/>
            <person name="Cipriano M."/>
            <person name="Mancuso J."/>
            <person name="Tu H."/>
            <person name="Salamov A."/>
            <person name="Lindquist E."/>
            <person name="Shapiro H."/>
            <person name="Lucas S."/>
            <person name="Grigoriev I.V."/>
            <person name="Cande W.Z."/>
            <person name="Fulton C."/>
            <person name="Rokhsar D.S."/>
            <person name="Dawson S.C."/>
        </authorList>
    </citation>
    <scope>NUCLEOTIDE SEQUENCE [LARGE SCALE GENOMIC DNA]</scope>
    <source>
        <strain evidence="1 2">NEG-M</strain>
    </source>
</reference>
<accession>D2V9C2</accession>
<dbReference type="GeneID" id="8848646"/>
<dbReference type="Gene3D" id="3.80.10.10">
    <property type="entry name" value="Ribonuclease Inhibitor"/>
    <property type="match status" value="1"/>
</dbReference>
<sequence length="306" mass="35585">MPRRALQLPSEVWALIFSFFEPFQLSSIDQSKWLATVIHYFKSSDPKEQLKEIGKKWTQTRCKNRLLHDGIKYGVSILDLSCLFSESLVLKIQKINTGINKGAFLKYPNFQRIELTDGMILENDPGIQAEFERQDMICNNMTLNLHKGFENLKVLILDGFHKLNDYSFMKIIYNYPNLEKISLKGCWNVKEFDVSLFPKLKLITINASQIHLRLSISRTICQLTKEGKEAPQLVVEGGTVVQLSYKGIVRPYHIDLLYTGDELLKMCCFEVNENIKRLFIFFSKLLQREDVIARYELFENIKIDAI</sequence>
<dbReference type="InParanoid" id="D2V9C2"/>
<dbReference type="InterPro" id="IPR032675">
    <property type="entry name" value="LRR_dom_sf"/>
</dbReference>
<dbReference type="EMBL" id="GG738858">
    <property type="protein sequence ID" value="EFC46567.1"/>
    <property type="molecule type" value="Genomic_DNA"/>
</dbReference>